<keyword evidence="2" id="KW-0805">Transcription regulation</keyword>
<dbReference type="PROSITE" id="PS51755">
    <property type="entry name" value="OMPR_PHOB"/>
    <property type="match status" value="1"/>
</dbReference>
<dbReference type="Gene3D" id="3.40.50.300">
    <property type="entry name" value="P-loop containing nucleotide triphosphate hydrolases"/>
    <property type="match status" value="1"/>
</dbReference>
<name>A0A4V3C5Y2_9ACTN</name>
<dbReference type="Pfam" id="PF00486">
    <property type="entry name" value="Trans_reg_C"/>
    <property type="match status" value="1"/>
</dbReference>
<gene>
    <name evidence="7" type="ORF">C8E87_6974</name>
</gene>
<dbReference type="SMART" id="SM00862">
    <property type="entry name" value="Trans_reg_C"/>
    <property type="match status" value="1"/>
</dbReference>
<keyword evidence="8" id="KW-1185">Reference proteome</keyword>
<dbReference type="GO" id="GO:0003677">
    <property type="term" value="F:DNA binding"/>
    <property type="evidence" value="ECO:0007669"/>
    <property type="project" value="UniProtKB-UniRule"/>
</dbReference>
<dbReference type="Pfam" id="PF13424">
    <property type="entry name" value="TPR_12"/>
    <property type="match status" value="3"/>
</dbReference>
<dbReference type="Gene3D" id="1.10.10.10">
    <property type="entry name" value="Winged helix-like DNA-binding domain superfamily/Winged helix DNA-binding domain"/>
    <property type="match status" value="1"/>
</dbReference>
<dbReference type="SUPFAM" id="SSF52540">
    <property type="entry name" value="P-loop containing nucleoside triphosphate hydrolases"/>
    <property type="match status" value="1"/>
</dbReference>
<evidence type="ECO:0000313" key="8">
    <source>
        <dbReference type="Proteomes" id="UP000294901"/>
    </source>
</evidence>
<evidence type="ECO:0000256" key="3">
    <source>
        <dbReference type="ARBA" id="ARBA00023125"/>
    </source>
</evidence>
<evidence type="ECO:0000256" key="1">
    <source>
        <dbReference type="ARBA" id="ARBA00005820"/>
    </source>
</evidence>
<keyword evidence="4" id="KW-0804">Transcription</keyword>
<dbReference type="InterPro" id="IPR019734">
    <property type="entry name" value="TPR_rpt"/>
</dbReference>
<protein>
    <submittedName>
        <fullName evidence="7">DNA-binding SARP family transcriptional activator</fullName>
    </submittedName>
</protein>
<dbReference type="InterPro" id="IPR027417">
    <property type="entry name" value="P-loop_NTPase"/>
</dbReference>
<dbReference type="AlphaFoldDB" id="A0A4V3C5Y2"/>
<accession>A0A4V3C5Y2</accession>
<dbReference type="InterPro" id="IPR005158">
    <property type="entry name" value="BTAD"/>
</dbReference>
<dbReference type="GO" id="GO:0043531">
    <property type="term" value="F:ADP binding"/>
    <property type="evidence" value="ECO:0007669"/>
    <property type="project" value="InterPro"/>
</dbReference>
<dbReference type="InterPro" id="IPR001867">
    <property type="entry name" value="OmpR/PhoB-type_DNA-bd"/>
</dbReference>
<feature type="DNA-binding region" description="OmpR/PhoB-type" evidence="5">
    <location>
        <begin position="34"/>
        <end position="145"/>
    </location>
</feature>
<dbReference type="InterPro" id="IPR011990">
    <property type="entry name" value="TPR-like_helical_dom_sf"/>
</dbReference>
<organism evidence="7 8">
    <name type="scientific">Paractinoplanes brasiliensis</name>
    <dbReference type="NCBI Taxonomy" id="52695"/>
    <lineage>
        <taxon>Bacteria</taxon>
        <taxon>Bacillati</taxon>
        <taxon>Actinomycetota</taxon>
        <taxon>Actinomycetes</taxon>
        <taxon>Micromonosporales</taxon>
        <taxon>Micromonosporaceae</taxon>
        <taxon>Paractinoplanes</taxon>
    </lineage>
</organism>
<dbReference type="Gene3D" id="1.25.40.10">
    <property type="entry name" value="Tetratricopeptide repeat domain"/>
    <property type="match status" value="3"/>
</dbReference>
<evidence type="ECO:0000256" key="2">
    <source>
        <dbReference type="ARBA" id="ARBA00023015"/>
    </source>
</evidence>
<dbReference type="PANTHER" id="PTHR35807">
    <property type="entry name" value="TRANSCRIPTIONAL REGULATOR REDD-RELATED"/>
    <property type="match status" value="1"/>
</dbReference>
<evidence type="ECO:0000256" key="4">
    <source>
        <dbReference type="ARBA" id="ARBA00023163"/>
    </source>
</evidence>
<evidence type="ECO:0000256" key="5">
    <source>
        <dbReference type="PROSITE-ProRule" id="PRU01091"/>
    </source>
</evidence>
<dbReference type="GO" id="GO:0006355">
    <property type="term" value="P:regulation of DNA-templated transcription"/>
    <property type="evidence" value="ECO:0007669"/>
    <property type="project" value="InterPro"/>
</dbReference>
<evidence type="ECO:0000259" key="6">
    <source>
        <dbReference type="PROSITE" id="PS51755"/>
    </source>
</evidence>
<comment type="caution">
    <text evidence="7">The sequence shown here is derived from an EMBL/GenBank/DDBJ whole genome shotgun (WGS) entry which is preliminary data.</text>
</comment>
<keyword evidence="3 5" id="KW-0238">DNA-binding</keyword>
<reference evidence="7 8" key="1">
    <citation type="submission" date="2019-03" db="EMBL/GenBank/DDBJ databases">
        <title>Sequencing the genomes of 1000 actinobacteria strains.</title>
        <authorList>
            <person name="Klenk H.-P."/>
        </authorList>
    </citation>
    <scope>NUCLEOTIDE SEQUENCE [LARGE SCALE GENOMIC DNA]</scope>
    <source>
        <strain evidence="7 8">DSM 43805</strain>
    </source>
</reference>
<dbReference type="InterPro" id="IPR051677">
    <property type="entry name" value="AfsR-DnrI-RedD_regulator"/>
</dbReference>
<dbReference type="InterPro" id="IPR016032">
    <property type="entry name" value="Sig_transdc_resp-reg_C-effctor"/>
</dbReference>
<dbReference type="SUPFAM" id="SSF46894">
    <property type="entry name" value="C-terminal effector domain of the bipartite response regulators"/>
    <property type="match status" value="1"/>
</dbReference>
<sequence>MWRCACSEPFVNSAECSRQLRLQWASAPVTLTPFEWLRFARPVGSVGLEIRVLGPVEVCAGHLTMGHGRPQQGVALAVLAEQAGRPVPVETLVRCVWGGAPPSGAARLLNTHITRIRRMLEQACTAAGDAVIEVPRRAGGYVLHVEPDRVDLHRFRRLAARAEARDGPPGDRIALLCQALALWRGEALTGLPGSWAEQARHAWNQQRLAALLGWAAAELEAGNPSVVIDALVPEAAQHRLVEPLVATLMRALAVAGRGAEALDHYAKLRGRLVEELGTDPGARVRAVHQAILRGEFDVPEVRPRPDVAAQRVVPAQLPADVPAFVGRADELARLDAVSRATGTAVVSAVCGPAGVGKTALAMHWAHRVRDRFPDGQLYVNLRGYDPDRPMTAAGALALLLDALGVAAQNVPVDLDARAARYRTELAGRRMLVVLDNAATVEQVRPLLPGTASCTTVVTSRDRLAGLVALHGAQRIELDLLPIAEARALLRRLIGHRAHAAPEATTALAERCARLPLALRVAAELAVGRPRMPLGELANELADLQRRLALLNADGDPRAAVASVFSWSVRSLPPEVARAFRLLGLHPGPDFDRYAAAAVTGTGLADAEAALDGLARAYLVQPTAPGRFGMHDLLRAYANQLAATHESDDDRWAAQLRLFDLYVAAAGAAMDVLYSDERRQRPHVEHPTTPMPVLGDKGSARRWLDAERPTLVAVAARSAMSGRPAPAVRLSSILHRYLESGHYTDALDLHTHAHRAARLAGDVAGQGWALFGLGTTHLRLDRYGPAVKHLRLALVRFRLAGDRTGLARTLNNLGNVESLRGNYEAAAAHHQHALALSRQLSDLSGEARALDGLGNVEQRRANNDVAAGYLQQALALYRRAGNRFGEANASTNLGLAEQRLGRHRAAAEHLEHGLALFEQFGHRSGEAAALDNLGILHSGLSQPERAAGFFTRALALYREMGDQEGQTWALNGLGEAALSAGRPGDADAQHTAALAIATDIDARAQQARAHTGLGHVHRTLGDPDRAGHHYRLALAIYVDLRSLEADTVREHLAALASTPRQPGVNRDG</sequence>
<dbReference type="SUPFAM" id="SSF48452">
    <property type="entry name" value="TPR-like"/>
    <property type="match status" value="3"/>
</dbReference>
<comment type="similarity">
    <text evidence="1">Belongs to the AfsR/DnrI/RedD regulatory family.</text>
</comment>
<dbReference type="PRINTS" id="PR00364">
    <property type="entry name" value="DISEASERSIST"/>
</dbReference>
<dbReference type="SMART" id="SM01043">
    <property type="entry name" value="BTAD"/>
    <property type="match status" value="1"/>
</dbReference>
<dbReference type="InterPro" id="IPR036388">
    <property type="entry name" value="WH-like_DNA-bd_sf"/>
</dbReference>
<dbReference type="Proteomes" id="UP000294901">
    <property type="component" value="Unassembled WGS sequence"/>
</dbReference>
<proteinExistence type="inferred from homology"/>
<dbReference type="GO" id="GO:0000160">
    <property type="term" value="P:phosphorelay signal transduction system"/>
    <property type="evidence" value="ECO:0007669"/>
    <property type="project" value="InterPro"/>
</dbReference>
<dbReference type="PANTHER" id="PTHR35807:SF1">
    <property type="entry name" value="TRANSCRIPTIONAL REGULATOR REDD"/>
    <property type="match status" value="1"/>
</dbReference>
<dbReference type="Pfam" id="PF03704">
    <property type="entry name" value="BTAD"/>
    <property type="match status" value="1"/>
</dbReference>
<dbReference type="SMART" id="SM00028">
    <property type="entry name" value="TPR"/>
    <property type="match status" value="7"/>
</dbReference>
<evidence type="ECO:0000313" key="7">
    <source>
        <dbReference type="EMBL" id="TDO31548.1"/>
    </source>
</evidence>
<feature type="domain" description="OmpR/PhoB-type" evidence="6">
    <location>
        <begin position="34"/>
        <end position="145"/>
    </location>
</feature>
<dbReference type="EMBL" id="SNWR01000002">
    <property type="protein sequence ID" value="TDO31548.1"/>
    <property type="molecule type" value="Genomic_DNA"/>
</dbReference>